<reference evidence="8 9" key="1">
    <citation type="submission" date="2023-11" db="EMBL/GenBank/DDBJ databases">
        <authorList>
            <person name="Hedman E."/>
            <person name="Englund M."/>
            <person name="Stromberg M."/>
            <person name="Nyberg Akerstrom W."/>
            <person name="Nylinder S."/>
            <person name="Jareborg N."/>
            <person name="Kallberg Y."/>
            <person name="Kronander E."/>
        </authorList>
    </citation>
    <scope>NUCLEOTIDE SEQUENCE [LARGE SCALE GENOMIC DNA]</scope>
</reference>
<organism evidence="8 9">
    <name type="scientific">Parnassius mnemosyne</name>
    <name type="common">clouded apollo</name>
    <dbReference type="NCBI Taxonomy" id="213953"/>
    <lineage>
        <taxon>Eukaryota</taxon>
        <taxon>Metazoa</taxon>
        <taxon>Ecdysozoa</taxon>
        <taxon>Arthropoda</taxon>
        <taxon>Hexapoda</taxon>
        <taxon>Insecta</taxon>
        <taxon>Pterygota</taxon>
        <taxon>Neoptera</taxon>
        <taxon>Endopterygota</taxon>
        <taxon>Lepidoptera</taxon>
        <taxon>Glossata</taxon>
        <taxon>Ditrysia</taxon>
        <taxon>Papilionoidea</taxon>
        <taxon>Papilionidae</taxon>
        <taxon>Parnassiinae</taxon>
        <taxon>Parnassini</taxon>
        <taxon>Parnassius</taxon>
        <taxon>Driopa</taxon>
    </lineage>
</organism>
<dbReference type="PANTHER" id="PTHR13064:SF6">
    <property type="entry name" value="TRANSMEMBRANE PROTEIN 9"/>
    <property type="match status" value="1"/>
</dbReference>
<accession>A0AAV1L341</accession>
<evidence type="ECO:0000256" key="7">
    <source>
        <dbReference type="SAM" id="SignalP"/>
    </source>
</evidence>
<keyword evidence="3 6" id="KW-0812">Transmembrane</keyword>
<comment type="similarity">
    <text evidence="2">Belongs to the TMEM9 family.</text>
</comment>
<dbReference type="PANTHER" id="PTHR13064">
    <property type="entry name" value="TRANSMEMBRANE PROTEIN 9 FAMILY MEMBER"/>
    <property type="match status" value="1"/>
</dbReference>
<gene>
    <name evidence="8" type="ORF">PARMNEM_LOCUS9091</name>
</gene>
<evidence type="ECO:0000256" key="2">
    <source>
        <dbReference type="ARBA" id="ARBA00007264"/>
    </source>
</evidence>
<evidence type="ECO:0000256" key="4">
    <source>
        <dbReference type="ARBA" id="ARBA00022989"/>
    </source>
</evidence>
<evidence type="ECO:0000256" key="6">
    <source>
        <dbReference type="SAM" id="Phobius"/>
    </source>
</evidence>
<evidence type="ECO:0000313" key="9">
    <source>
        <dbReference type="Proteomes" id="UP001314205"/>
    </source>
</evidence>
<evidence type="ECO:0000313" key="8">
    <source>
        <dbReference type="EMBL" id="CAK1588452.1"/>
    </source>
</evidence>
<feature type="transmembrane region" description="Helical" evidence="6">
    <location>
        <begin position="92"/>
        <end position="117"/>
    </location>
</feature>
<name>A0AAV1L341_9NEOP</name>
<evidence type="ECO:0000256" key="5">
    <source>
        <dbReference type="ARBA" id="ARBA00023136"/>
    </source>
</evidence>
<feature type="chain" id="PRO_5043359586" description="Transmembrane protein 9" evidence="7">
    <location>
        <begin position="18"/>
        <end position="147"/>
    </location>
</feature>
<dbReference type="Pfam" id="PF05434">
    <property type="entry name" value="Tmemb_9"/>
    <property type="match status" value="1"/>
</dbReference>
<dbReference type="InterPro" id="IPR008853">
    <property type="entry name" value="TMEM9/TMEM9B"/>
</dbReference>
<proteinExistence type="inferred from homology"/>
<keyword evidence="9" id="KW-1185">Reference proteome</keyword>
<dbReference type="GO" id="GO:0005765">
    <property type="term" value="C:lysosomal membrane"/>
    <property type="evidence" value="ECO:0007669"/>
    <property type="project" value="InterPro"/>
</dbReference>
<protein>
    <recommendedName>
        <fullName evidence="10">Transmembrane protein 9</fullName>
    </recommendedName>
</protein>
<evidence type="ECO:0008006" key="10">
    <source>
        <dbReference type="Google" id="ProtNLM"/>
    </source>
</evidence>
<comment type="subcellular location">
    <subcellularLocation>
        <location evidence="1">Membrane</location>
    </subcellularLocation>
</comment>
<evidence type="ECO:0000256" key="1">
    <source>
        <dbReference type="ARBA" id="ARBA00004370"/>
    </source>
</evidence>
<keyword evidence="4 6" id="KW-1133">Transmembrane helix</keyword>
<dbReference type="AlphaFoldDB" id="A0AAV1L341"/>
<keyword evidence="5 6" id="KW-0472">Membrane</keyword>
<feature type="signal peptide" evidence="7">
    <location>
        <begin position="1"/>
        <end position="17"/>
    </location>
</feature>
<dbReference type="Proteomes" id="UP001314205">
    <property type="component" value="Unassembled WGS sequence"/>
</dbReference>
<dbReference type="EMBL" id="CAVLGL010000082">
    <property type="protein sequence ID" value="CAK1588452.1"/>
    <property type="molecule type" value="Genomic_DNA"/>
</dbReference>
<keyword evidence="7" id="KW-0732">Signal</keyword>
<comment type="caution">
    <text evidence="8">The sequence shown here is derived from an EMBL/GenBank/DDBJ whole genome shotgun (WGS) entry which is preliminary data.</text>
</comment>
<sequence length="147" mass="16969">MVLAVLVMFCSLVCVQGQAYEDKRCRCVCPSPAAVLNSSLSKDRKLFTDYVPPNKCNCYGVILPRMGEEIIARAQEFCPRCECKYETRNTTIIMVVVIMVLWVIMLLTVYLVFLMCLDPLINKKRVKQYMERDTEEARNLLLNEDVE</sequence>
<evidence type="ECO:0000256" key="3">
    <source>
        <dbReference type="ARBA" id="ARBA00022692"/>
    </source>
</evidence>